<dbReference type="InterPro" id="IPR058240">
    <property type="entry name" value="rSAM_sf"/>
</dbReference>
<dbReference type="InterPro" id="IPR007197">
    <property type="entry name" value="rSAM"/>
</dbReference>
<comment type="function">
    <text evidence="9 11">Catalyzes the transfer of endogenously produced octanoic acid from octanoyl-acyl-carrier-protein onto the lipoyl domains of lipoate-dependent enzymes. Lipoyl-ACP can also act as a substrate although octanoyl-ACP is likely to be the physiological substrate.</text>
</comment>
<dbReference type="InterPro" id="IPR000544">
    <property type="entry name" value="Octanoyltransferase"/>
</dbReference>
<feature type="active site" description="Acyl-thioester intermediate" evidence="11">
    <location>
        <position position="179"/>
    </location>
</feature>
<dbReference type="InterPro" id="IPR003698">
    <property type="entry name" value="Lipoyl_synth"/>
</dbReference>
<evidence type="ECO:0000256" key="4">
    <source>
        <dbReference type="ARBA" id="ARBA00022691"/>
    </source>
</evidence>
<evidence type="ECO:0000259" key="14">
    <source>
        <dbReference type="PROSITE" id="PS51733"/>
    </source>
</evidence>
<feature type="domain" description="BPL/LPL catalytic" evidence="14">
    <location>
        <begin position="29"/>
        <end position="217"/>
    </location>
</feature>
<feature type="binding site" evidence="11">
    <location>
        <begin position="161"/>
        <end position="163"/>
    </location>
    <ligand>
        <name>substrate</name>
    </ligand>
</feature>
<feature type="binding site" evidence="12">
    <location>
        <position position="325"/>
    </location>
    <ligand>
        <name>[4Fe-4S] cluster</name>
        <dbReference type="ChEBI" id="CHEBI:49883"/>
        <label>1</label>
    </ligand>
</feature>
<feature type="binding site" evidence="12">
    <location>
        <position position="336"/>
    </location>
    <ligand>
        <name>[4Fe-4S] cluster</name>
        <dbReference type="ChEBI" id="CHEBI:49883"/>
        <label>1</label>
    </ligand>
</feature>
<dbReference type="InterPro" id="IPR013785">
    <property type="entry name" value="Aldolase_TIM"/>
</dbReference>
<dbReference type="Pfam" id="PF04055">
    <property type="entry name" value="Radical_SAM"/>
    <property type="match status" value="1"/>
</dbReference>
<dbReference type="PANTHER" id="PTHR10949:SF0">
    <property type="entry name" value="LIPOYL SYNTHASE, MITOCHONDRIAL"/>
    <property type="match status" value="1"/>
</dbReference>
<comment type="cofactor">
    <cofactor evidence="12">
        <name>[4Fe-4S] cluster</name>
        <dbReference type="ChEBI" id="CHEBI:49883"/>
    </cofactor>
    <text evidence="12">Binds 2 [4Fe-4S] clusters per subunit. One cluster is coordinated with 3 cysteines and an exchangeable S-adenosyl-L-methionine.</text>
</comment>
<dbReference type="SUPFAM" id="SSF102114">
    <property type="entry name" value="Radical SAM enzymes"/>
    <property type="match status" value="1"/>
</dbReference>
<dbReference type="AlphaFoldDB" id="R4YY17"/>
<evidence type="ECO:0000256" key="12">
    <source>
        <dbReference type="HAMAP-Rule" id="MF_00206"/>
    </source>
</evidence>
<dbReference type="GO" id="GO:0033819">
    <property type="term" value="F:lipoyl(octanoyl) transferase activity"/>
    <property type="evidence" value="ECO:0007669"/>
    <property type="project" value="UniProtKB-EC"/>
</dbReference>
<feature type="region of interest" description="Disordered" evidence="13">
    <location>
        <begin position="234"/>
        <end position="285"/>
    </location>
</feature>
<evidence type="ECO:0000256" key="13">
    <source>
        <dbReference type="SAM" id="MobiDB-lite"/>
    </source>
</evidence>
<feature type="binding site" evidence="12">
    <location>
        <position position="562"/>
    </location>
    <ligand>
        <name>[4Fe-4S] cluster</name>
        <dbReference type="ChEBI" id="CHEBI:49883"/>
        <label>1</label>
    </ligand>
</feature>
<evidence type="ECO:0000256" key="10">
    <source>
        <dbReference type="ARBA" id="ARBA00047326"/>
    </source>
</evidence>
<dbReference type="HOGENOM" id="CLU_033144_5_0_11"/>
<evidence type="ECO:0000256" key="6">
    <source>
        <dbReference type="ARBA" id="ARBA00023004"/>
    </source>
</evidence>
<accession>R4YY17</accession>
<feature type="site" description="Lowers pKa of active site Cys" evidence="11">
    <location>
        <position position="145"/>
    </location>
</feature>
<dbReference type="Gene3D" id="3.30.930.10">
    <property type="entry name" value="Bira Bifunctional Protein, Domain 2"/>
    <property type="match status" value="1"/>
</dbReference>
<feature type="compositionally biased region" description="Pro residues" evidence="13">
    <location>
        <begin position="249"/>
        <end position="267"/>
    </location>
</feature>
<dbReference type="PROSITE" id="PS01313">
    <property type="entry name" value="LIPB"/>
    <property type="match status" value="1"/>
</dbReference>
<dbReference type="HAMAP" id="MF_00013">
    <property type="entry name" value="LipB"/>
    <property type="match status" value="1"/>
</dbReference>
<comment type="miscellaneous">
    <text evidence="11">In the reaction, the free carboxyl group of octanoic acid is attached via an amide linkage to the epsilon-amino group of a specific lysine residue of lipoyl domains of lipoate-dependent enzymes.</text>
</comment>
<dbReference type="Proteomes" id="UP000018291">
    <property type="component" value="Unassembled WGS sequence"/>
</dbReference>
<dbReference type="EMBL" id="CANL01000014">
    <property type="protein sequence ID" value="CCM63419.1"/>
    <property type="molecule type" value="Genomic_DNA"/>
</dbReference>
<organism evidence="16 17">
    <name type="scientific">Candidatus Neomicrothrix parvicella RN1</name>
    <dbReference type="NCBI Taxonomy" id="1229780"/>
    <lineage>
        <taxon>Bacteria</taxon>
        <taxon>Bacillati</taxon>
        <taxon>Actinomycetota</taxon>
        <taxon>Acidimicrobiia</taxon>
        <taxon>Acidimicrobiales</taxon>
        <taxon>Microthrixaceae</taxon>
        <taxon>Candidatus Neomicrothrix</taxon>
    </lineage>
</organism>
<evidence type="ECO:0000256" key="2">
    <source>
        <dbReference type="ARBA" id="ARBA00022485"/>
    </source>
</evidence>
<comment type="similarity">
    <text evidence="11">Belongs to the LipB family.</text>
</comment>
<name>R4YY17_9ACTN</name>
<dbReference type="PROSITE" id="PS51918">
    <property type="entry name" value="RADICAL_SAM"/>
    <property type="match status" value="1"/>
</dbReference>
<evidence type="ECO:0000256" key="11">
    <source>
        <dbReference type="HAMAP-Rule" id="MF_00013"/>
    </source>
</evidence>
<comment type="catalytic activity">
    <reaction evidence="10 12">
        <text>[[Fe-S] cluster scaffold protein carrying a second [4Fe-4S](2+) cluster] + N(6)-octanoyl-L-lysyl-[protein] + 2 oxidized [2Fe-2S]-[ferredoxin] + 2 S-adenosyl-L-methionine + 4 H(+) = [[Fe-S] cluster scaffold protein] + N(6)-[(R)-dihydrolipoyl]-L-lysyl-[protein] + 4 Fe(3+) + 2 hydrogen sulfide + 2 5'-deoxyadenosine + 2 L-methionine + 2 reduced [2Fe-2S]-[ferredoxin]</text>
        <dbReference type="Rhea" id="RHEA:16585"/>
        <dbReference type="Rhea" id="RHEA-COMP:9928"/>
        <dbReference type="Rhea" id="RHEA-COMP:10000"/>
        <dbReference type="Rhea" id="RHEA-COMP:10001"/>
        <dbReference type="Rhea" id="RHEA-COMP:10475"/>
        <dbReference type="Rhea" id="RHEA-COMP:14568"/>
        <dbReference type="Rhea" id="RHEA-COMP:14569"/>
        <dbReference type="ChEBI" id="CHEBI:15378"/>
        <dbReference type="ChEBI" id="CHEBI:17319"/>
        <dbReference type="ChEBI" id="CHEBI:29034"/>
        <dbReference type="ChEBI" id="CHEBI:29919"/>
        <dbReference type="ChEBI" id="CHEBI:33722"/>
        <dbReference type="ChEBI" id="CHEBI:33737"/>
        <dbReference type="ChEBI" id="CHEBI:33738"/>
        <dbReference type="ChEBI" id="CHEBI:57844"/>
        <dbReference type="ChEBI" id="CHEBI:59789"/>
        <dbReference type="ChEBI" id="CHEBI:78809"/>
        <dbReference type="ChEBI" id="CHEBI:83100"/>
        <dbReference type="EC" id="2.8.1.8"/>
    </reaction>
</comment>
<dbReference type="GO" id="GO:0046872">
    <property type="term" value="F:metal ion binding"/>
    <property type="evidence" value="ECO:0007669"/>
    <property type="project" value="UniProtKB-KW"/>
</dbReference>
<feature type="binding site" evidence="12">
    <location>
        <position position="330"/>
    </location>
    <ligand>
        <name>[4Fe-4S] cluster</name>
        <dbReference type="ChEBI" id="CHEBI:49883"/>
        <label>1</label>
    </ligand>
</feature>
<keyword evidence="5 12" id="KW-0479">Metal-binding</keyword>
<comment type="catalytic activity">
    <reaction evidence="11">
        <text>octanoyl-[ACP] + L-lysyl-[protein] = N(6)-octanoyl-L-lysyl-[protein] + holo-[ACP] + H(+)</text>
        <dbReference type="Rhea" id="RHEA:17665"/>
        <dbReference type="Rhea" id="RHEA-COMP:9636"/>
        <dbReference type="Rhea" id="RHEA-COMP:9685"/>
        <dbReference type="Rhea" id="RHEA-COMP:9752"/>
        <dbReference type="Rhea" id="RHEA-COMP:9928"/>
        <dbReference type="ChEBI" id="CHEBI:15378"/>
        <dbReference type="ChEBI" id="CHEBI:29969"/>
        <dbReference type="ChEBI" id="CHEBI:64479"/>
        <dbReference type="ChEBI" id="CHEBI:78463"/>
        <dbReference type="ChEBI" id="CHEBI:78809"/>
        <dbReference type="EC" id="2.3.1.181"/>
    </reaction>
</comment>
<dbReference type="SFLD" id="SFLDS00029">
    <property type="entry name" value="Radical_SAM"/>
    <property type="match status" value="1"/>
</dbReference>
<keyword evidence="7 12" id="KW-0411">Iron-sulfur</keyword>
<comment type="similarity">
    <text evidence="12">Belongs to the radical SAM superfamily. Lipoyl synthase family.</text>
</comment>
<comment type="pathway">
    <text evidence="12">Protein modification; protein lipoylation via endogenous pathway; protein N(6)-(lipoyl)lysine from octanoyl-[acyl-carrier-protein]: step 2/2.</text>
</comment>
<keyword evidence="11" id="KW-0963">Cytoplasm</keyword>
<dbReference type="NCBIfam" id="NF010925">
    <property type="entry name" value="PRK14345.1"/>
    <property type="match status" value="1"/>
</dbReference>
<dbReference type="Pfam" id="PF16881">
    <property type="entry name" value="LIAS_N"/>
    <property type="match status" value="1"/>
</dbReference>
<dbReference type="PANTHER" id="PTHR10949">
    <property type="entry name" value="LIPOYL SYNTHASE"/>
    <property type="match status" value="1"/>
</dbReference>
<evidence type="ECO:0000259" key="15">
    <source>
        <dbReference type="PROSITE" id="PS51918"/>
    </source>
</evidence>
<feature type="binding site" evidence="12">
    <location>
        <position position="358"/>
    </location>
    <ligand>
        <name>[4Fe-4S] cluster</name>
        <dbReference type="ChEBI" id="CHEBI:49883"/>
        <label>2</label>
        <note>4Fe-4S-S-AdoMet</note>
    </ligand>
</feature>
<dbReference type="InterPro" id="IPR020605">
    <property type="entry name" value="Octanoyltransferase_CS"/>
</dbReference>
<reference evidence="16 17" key="1">
    <citation type="journal article" date="2013" name="ISME J.">
        <title>Metabolic model for the filamentous 'Candidatus Microthrix parvicella' based on genomic and metagenomic analyses.</title>
        <authorList>
            <person name="Jon McIlroy S."/>
            <person name="Kristiansen R."/>
            <person name="Albertsen M."/>
            <person name="Michael Karst S."/>
            <person name="Rossetti S."/>
            <person name="Lund Nielsen J."/>
            <person name="Tandoi V."/>
            <person name="James Seviour R."/>
            <person name="Nielsen P.H."/>
        </authorList>
    </citation>
    <scope>NUCLEOTIDE SEQUENCE [LARGE SCALE GENOMIC DNA]</scope>
    <source>
        <strain evidence="16 17">RN1</strain>
    </source>
</reference>
<keyword evidence="6 12" id="KW-0408">Iron</keyword>
<dbReference type="NCBIfam" id="NF009544">
    <property type="entry name" value="PRK12928.1"/>
    <property type="match status" value="1"/>
</dbReference>
<dbReference type="EC" id="2.3.1.181" evidence="11"/>
<dbReference type="SMART" id="SM00729">
    <property type="entry name" value="Elp3"/>
    <property type="match status" value="1"/>
</dbReference>
<evidence type="ECO:0000313" key="16">
    <source>
        <dbReference type="EMBL" id="CCM63419.1"/>
    </source>
</evidence>
<dbReference type="NCBIfam" id="TIGR00510">
    <property type="entry name" value="lipA"/>
    <property type="match status" value="1"/>
</dbReference>
<dbReference type="CDD" id="cd01335">
    <property type="entry name" value="Radical_SAM"/>
    <property type="match status" value="1"/>
</dbReference>
<evidence type="ECO:0000256" key="5">
    <source>
        <dbReference type="ARBA" id="ARBA00022723"/>
    </source>
</evidence>
<dbReference type="CDD" id="cd16444">
    <property type="entry name" value="LipB"/>
    <property type="match status" value="1"/>
</dbReference>
<evidence type="ECO:0000256" key="1">
    <source>
        <dbReference type="ARBA" id="ARBA00004821"/>
    </source>
</evidence>
<evidence type="ECO:0000256" key="7">
    <source>
        <dbReference type="ARBA" id="ARBA00023014"/>
    </source>
</evidence>
<keyword evidence="2 12" id="KW-0004">4Fe-4S</keyword>
<dbReference type="PROSITE" id="PS51733">
    <property type="entry name" value="BPL_LPL_CATALYTIC"/>
    <property type="match status" value="1"/>
</dbReference>
<dbReference type="GO" id="GO:0051539">
    <property type="term" value="F:4 iron, 4 sulfur cluster binding"/>
    <property type="evidence" value="ECO:0007669"/>
    <property type="project" value="UniProtKB-UniRule"/>
</dbReference>
<dbReference type="Gene3D" id="3.20.20.70">
    <property type="entry name" value="Aldolase class I"/>
    <property type="match status" value="1"/>
</dbReference>
<dbReference type="GO" id="GO:0009249">
    <property type="term" value="P:protein lipoylation"/>
    <property type="evidence" value="ECO:0007669"/>
    <property type="project" value="UniProtKB-UniRule"/>
</dbReference>
<comment type="function">
    <text evidence="12">Catalyzes the radical-mediated insertion of two sulfur atoms into the C-6 and C-8 positions of the octanoyl moiety bound to the lipoyl domains of lipoate-dependent enzymes, thereby converting the octanoylated domains into lipoylated derivatives.</text>
</comment>
<evidence type="ECO:0000256" key="8">
    <source>
        <dbReference type="ARBA" id="ARBA00023315"/>
    </source>
</evidence>
<dbReference type="HAMAP" id="MF_00206">
    <property type="entry name" value="Lipoyl_synth"/>
    <property type="match status" value="1"/>
</dbReference>
<dbReference type="GO" id="GO:0005737">
    <property type="term" value="C:cytoplasm"/>
    <property type="evidence" value="ECO:0007669"/>
    <property type="project" value="UniProtKB-SubCell"/>
</dbReference>
<evidence type="ECO:0000313" key="17">
    <source>
        <dbReference type="Proteomes" id="UP000018291"/>
    </source>
</evidence>
<dbReference type="EC" id="2.8.1.8" evidence="12"/>
<protein>
    <recommendedName>
        <fullName evidence="11 12">Multifunctional fusion protein</fullName>
    </recommendedName>
    <domain>
        <recommendedName>
            <fullName evidence="12">Lipoyl synthase</fullName>
            <ecNumber evidence="12">2.8.1.8</ecNumber>
        </recommendedName>
        <alternativeName>
            <fullName evidence="12">Lip-syn</fullName>
        </alternativeName>
        <alternativeName>
            <fullName evidence="12">Lipoate synthase</fullName>
        </alternativeName>
        <alternativeName>
            <fullName evidence="12">Lipoic acid synthase</fullName>
        </alternativeName>
        <alternativeName>
            <fullName evidence="12">Sulfur insertion protein LipA</fullName>
            <shortName evidence="12">LS</shortName>
        </alternativeName>
    </domain>
    <domain>
        <recommendedName>
            <fullName evidence="11">Octanoyltransferase</fullName>
            <ecNumber evidence="11">2.3.1.181</ecNumber>
        </recommendedName>
        <alternativeName>
            <fullName evidence="11">Lipoate-protein ligase B</fullName>
        </alternativeName>
        <alternativeName>
            <fullName evidence="11">Lipoyl/octanoyl transferase</fullName>
        </alternativeName>
        <alternativeName>
            <fullName evidence="11">Octanoyl-[acyl-carrier-protein]-protein N-octanoyltransferase</fullName>
        </alternativeName>
    </domain>
</protein>
<dbReference type="SUPFAM" id="SSF55681">
    <property type="entry name" value="Class II aaRS and biotin synthetases"/>
    <property type="match status" value="1"/>
</dbReference>
<dbReference type="InterPro" id="IPR045864">
    <property type="entry name" value="aa-tRNA-synth_II/BPL/LPL"/>
</dbReference>
<sequence>MSSRPLHVRWLGRTKYRDAYALQHALALRGTDDWLLCQEHEPTYTMGVRTDPANVLVDPATVGAELVRADRGGDVTFHGPGQLTAYPVLTLPGRGAGDKPDTPAYVRTVEQVVIDTLSDLGLPGATRLDDYPGVWIARPGQRPRKIAAIGVRMAHNRTLHGVALNVCPDLGFFEHIVPCGITEYGVTSLAAEGIDVGLEEATDAFIARAAQRWGGGPIDRSDVVWRHHVTDLAPFSRPAPDGGTADPSPIDPPSTTLPPTTLPPVIPSPVTLSPRRSKRLADAGVSEAVPYRQRKPEWMRARVEHGAEVTALKRQIGSLDLVTVCEEAGCPNLSECWADGTATFMINGERCTRACGFCLVDTRRPAPLDADEPSRVAQAVVSMGLDFAVVTAVARDDLDDGGAAAFAATIEAIRAARPHCRVEVLIPDCKGDADALDRIFEARPDVLNHNIETVARLQRAARPSADYTRSLAVLARAADAGLVTKSGMVLGLGETEVEIGSTLADLAGVGVSIVTMGQYLRPTAAHLPVAHWWAPGDFDRFALMATQAGIAHAESSPFTRSSHHAAQAADAASVAGRQVKAVSVTP</sequence>
<dbReference type="UniPathway" id="UPA00538">
    <property type="reaction ID" value="UER00592"/>
</dbReference>
<gene>
    <name evidence="12 16" type="primary">lipA</name>
    <name evidence="11" type="synonym">lipB</name>
    <name evidence="16" type="ORF">BN381_210109</name>
</gene>
<feature type="binding site" evidence="12">
    <location>
        <position position="355"/>
    </location>
    <ligand>
        <name>[4Fe-4S] cluster</name>
        <dbReference type="ChEBI" id="CHEBI:49883"/>
        <label>2</label>
        <note>4Fe-4S-S-AdoMet</note>
    </ligand>
</feature>
<keyword evidence="4 12" id="KW-0949">S-adenosyl-L-methionine</keyword>
<comment type="subcellular location">
    <subcellularLocation>
        <location evidence="11">Cytoplasm</location>
    </subcellularLocation>
</comment>
<evidence type="ECO:0000256" key="9">
    <source>
        <dbReference type="ARBA" id="ARBA00024732"/>
    </source>
</evidence>
<dbReference type="Pfam" id="PF21948">
    <property type="entry name" value="LplA-B_cat"/>
    <property type="match status" value="1"/>
</dbReference>
<dbReference type="InterPro" id="IPR004143">
    <property type="entry name" value="BPL_LPL_catalytic"/>
</dbReference>
<dbReference type="NCBIfam" id="NF004019">
    <property type="entry name" value="PRK05481.1"/>
    <property type="match status" value="1"/>
</dbReference>
<keyword evidence="8 11" id="KW-0012">Acyltransferase</keyword>
<keyword evidence="17" id="KW-1185">Reference proteome</keyword>
<evidence type="ECO:0000256" key="3">
    <source>
        <dbReference type="ARBA" id="ARBA00022679"/>
    </source>
</evidence>
<feature type="binding site" evidence="11">
    <location>
        <begin position="148"/>
        <end position="150"/>
    </location>
    <ligand>
        <name>substrate</name>
    </ligand>
</feature>
<proteinExistence type="inferred from homology"/>
<dbReference type="eggNOG" id="COG0320">
    <property type="taxonomic scope" value="Bacteria"/>
</dbReference>
<feature type="binding site" evidence="11">
    <location>
        <begin position="71"/>
        <end position="78"/>
    </location>
    <ligand>
        <name>substrate</name>
    </ligand>
</feature>
<dbReference type="InterPro" id="IPR006638">
    <property type="entry name" value="Elp3/MiaA/NifB-like_rSAM"/>
</dbReference>
<comment type="pathway">
    <text evidence="1 11">Protein modification; protein lipoylation via endogenous pathway; protein N(6)-(lipoyl)lysine from octanoyl-[acyl-carrier-protein]: step 1/2.</text>
</comment>
<dbReference type="OrthoDB" id="9787898at2"/>
<dbReference type="STRING" id="1229780.BN381_210109"/>
<dbReference type="NCBIfam" id="TIGR00214">
    <property type="entry name" value="lipB"/>
    <property type="match status" value="1"/>
</dbReference>
<dbReference type="GO" id="GO:0016992">
    <property type="term" value="F:lipoate synthase activity"/>
    <property type="evidence" value="ECO:0007669"/>
    <property type="project" value="UniProtKB-UniRule"/>
</dbReference>
<comment type="caution">
    <text evidence="16">The sequence shown here is derived from an EMBL/GenBank/DDBJ whole genome shotgun (WGS) entry which is preliminary data.</text>
</comment>
<dbReference type="InterPro" id="IPR031691">
    <property type="entry name" value="LIAS_N"/>
</dbReference>
<feature type="binding site" evidence="12">
    <location>
        <position position="351"/>
    </location>
    <ligand>
        <name>[4Fe-4S] cluster</name>
        <dbReference type="ChEBI" id="CHEBI:49883"/>
        <label>2</label>
        <note>4Fe-4S-S-AdoMet</note>
    </ligand>
</feature>
<feature type="domain" description="Radical SAM core" evidence="15">
    <location>
        <begin position="337"/>
        <end position="551"/>
    </location>
</feature>
<keyword evidence="3 11" id="KW-0808">Transferase</keyword>